<evidence type="ECO:0000313" key="1">
    <source>
        <dbReference type="EMBL" id="TQE08688.1"/>
    </source>
</evidence>
<organism evidence="1 2">
    <name type="scientific">Malus baccata</name>
    <name type="common">Siberian crab apple</name>
    <name type="synonym">Pyrus baccata</name>
    <dbReference type="NCBI Taxonomy" id="106549"/>
    <lineage>
        <taxon>Eukaryota</taxon>
        <taxon>Viridiplantae</taxon>
        <taxon>Streptophyta</taxon>
        <taxon>Embryophyta</taxon>
        <taxon>Tracheophyta</taxon>
        <taxon>Spermatophyta</taxon>
        <taxon>Magnoliopsida</taxon>
        <taxon>eudicotyledons</taxon>
        <taxon>Gunneridae</taxon>
        <taxon>Pentapetalae</taxon>
        <taxon>rosids</taxon>
        <taxon>fabids</taxon>
        <taxon>Rosales</taxon>
        <taxon>Rosaceae</taxon>
        <taxon>Amygdaloideae</taxon>
        <taxon>Maleae</taxon>
        <taxon>Malus</taxon>
    </lineage>
</organism>
<protein>
    <submittedName>
        <fullName evidence="1">Uncharacterized protein</fullName>
    </submittedName>
</protein>
<sequence length="72" mass="7859">MEDKGWSEVLVRTWVSRADLVSKWCLGANGGSRSGSVGKKSDVEILANVSNSKGKNVKEVMDLEAGDKFSWK</sequence>
<name>A0A540NCC3_MALBA</name>
<keyword evidence="2" id="KW-1185">Reference proteome</keyword>
<gene>
    <name evidence="1" type="ORF">C1H46_005672</name>
</gene>
<dbReference type="Proteomes" id="UP000315295">
    <property type="component" value="Unassembled WGS sequence"/>
</dbReference>
<dbReference type="EMBL" id="VIEB01000067">
    <property type="protein sequence ID" value="TQE08688.1"/>
    <property type="molecule type" value="Genomic_DNA"/>
</dbReference>
<evidence type="ECO:0000313" key="2">
    <source>
        <dbReference type="Proteomes" id="UP000315295"/>
    </source>
</evidence>
<reference evidence="1 2" key="1">
    <citation type="journal article" date="2019" name="G3 (Bethesda)">
        <title>Sequencing of a Wild Apple (Malus baccata) Genome Unravels the Differences Between Cultivated and Wild Apple Species Regarding Disease Resistance and Cold Tolerance.</title>
        <authorList>
            <person name="Chen X."/>
        </authorList>
    </citation>
    <scope>NUCLEOTIDE SEQUENCE [LARGE SCALE GENOMIC DNA]</scope>
    <source>
        <strain evidence="2">cv. Shandingzi</strain>
        <tissue evidence="1">Leaves</tissue>
    </source>
</reference>
<dbReference type="AlphaFoldDB" id="A0A540NCC3"/>
<proteinExistence type="predicted"/>
<accession>A0A540NCC3</accession>
<comment type="caution">
    <text evidence="1">The sequence shown here is derived from an EMBL/GenBank/DDBJ whole genome shotgun (WGS) entry which is preliminary data.</text>
</comment>